<feature type="region of interest" description="Disordered" evidence="1">
    <location>
        <begin position="1"/>
        <end position="85"/>
    </location>
</feature>
<keyword evidence="3" id="KW-1185">Reference proteome</keyword>
<evidence type="ECO:0000313" key="2">
    <source>
        <dbReference type="EMBL" id="CAL1412273.1"/>
    </source>
</evidence>
<organism evidence="2 3">
    <name type="scientific">Linum trigynum</name>
    <dbReference type="NCBI Taxonomy" id="586398"/>
    <lineage>
        <taxon>Eukaryota</taxon>
        <taxon>Viridiplantae</taxon>
        <taxon>Streptophyta</taxon>
        <taxon>Embryophyta</taxon>
        <taxon>Tracheophyta</taxon>
        <taxon>Spermatophyta</taxon>
        <taxon>Magnoliopsida</taxon>
        <taxon>eudicotyledons</taxon>
        <taxon>Gunneridae</taxon>
        <taxon>Pentapetalae</taxon>
        <taxon>rosids</taxon>
        <taxon>fabids</taxon>
        <taxon>Malpighiales</taxon>
        <taxon>Linaceae</taxon>
        <taxon>Linum</taxon>
    </lineage>
</organism>
<gene>
    <name evidence="2" type="ORF">LTRI10_LOCUS51581</name>
</gene>
<evidence type="ECO:0000256" key="1">
    <source>
        <dbReference type="SAM" id="MobiDB-lite"/>
    </source>
</evidence>
<sequence length="85" mass="9084">MVASASGGAPPDRTETEMAAGSRRPPSITSSLNKLTEKESLQLHKRAKPSSATQLFVTDAMAEDFPAGEGGKPSYVSLEQQEEYQ</sequence>
<dbReference type="Proteomes" id="UP001497516">
    <property type="component" value="Chromosome 9"/>
</dbReference>
<proteinExistence type="predicted"/>
<dbReference type="EMBL" id="OZ034822">
    <property type="protein sequence ID" value="CAL1412273.1"/>
    <property type="molecule type" value="Genomic_DNA"/>
</dbReference>
<protein>
    <submittedName>
        <fullName evidence="2">Uncharacterized protein</fullName>
    </submittedName>
</protein>
<name>A0AAV2GR10_9ROSI</name>
<reference evidence="2 3" key="1">
    <citation type="submission" date="2024-04" db="EMBL/GenBank/DDBJ databases">
        <authorList>
            <person name="Fracassetti M."/>
        </authorList>
    </citation>
    <scope>NUCLEOTIDE SEQUENCE [LARGE SCALE GENOMIC DNA]</scope>
</reference>
<evidence type="ECO:0000313" key="3">
    <source>
        <dbReference type="Proteomes" id="UP001497516"/>
    </source>
</evidence>
<accession>A0AAV2GR10</accession>
<dbReference type="AlphaFoldDB" id="A0AAV2GR10"/>